<dbReference type="CDD" id="cd07197">
    <property type="entry name" value="nitrilase"/>
    <property type="match status" value="1"/>
</dbReference>
<dbReference type="Gene3D" id="3.60.110.10">
    <property type="entry name" value="Carbon-nitrogen hydrolase"/>
    <property type="match status" value="1"/>
</dbReference>
<dbReference type="RefSeq" id="XP_066611398.1">
    <property type="nucleotide sequence ID" value="XM_066760637.1"/>
</dbReference>
<sequence>MPRIALAQTSPASAPSGPPALEKPHSTSPFPTLDQNLVDVVDFVERAAAEKAEVVVFPEYFLQGIVNEARQAHRVCLVGTIVHGSRDAGPAFPGSDPFSHIPLKSGPRPSKVTLQQLEWAKYLEQHPLSSEENSKPTLKNTAFFIDEEGVLQGEYVKQNLWHPEREYIVAGMEPRQVFETKWGKAGLLICWDMSHPSAAQELADLGVDIIFAPTYWMATDSEPLIHNHPHPTDYETSVVSAMCLTRAFETETVWIMCNAGGAAIEGFMGGSGVWAPLRGRVGGCGVEARLQIVDVEMGVLKDARQTYKIREDWSKKQAT</sequence>
<accession>A0ABR3BKS7</accession>
<reference evidence="5" key="1">
    <citation type="submission" date="2015-01" db="EMBL/GenBank/DDBJ databases">
        <title>The Genome Sequence of Cryptococcus gattii MMRL2647.</title>
        <authorList>
            <consortium name="The Broad Institute Genomics Platform"/>
            <person name="Cuomo C."/>
            <person name="Litvintseva A."/>
            <person name="Chen Y."/>
            <person name="Heitman J."/>
            <person name="Sun S."/>
            <person name="Springer D."/>
            <person name="Dromer F."/>
            <person name="Young S."/>
            <person name="Zeng Q."/>
            <person name="Gargeya S."/>
            <person name="Abouelleil A."/>
            <person name="Alvarado L."/>
            <person name="Chapman S.B."/>
            <person name="Gainer-Dewar J."/>
            <person name="Goldberg J."/>
            <person name="Griggs A."/>
            <person name="Gujja S."/>
            <person name="Hansen M."/>
            <person name="Howarth C."/>
            <person name="Imamovic A."/>
            <person name="Larimer J."/>
            <person name="Murphy C."/>
            <person name="Naylor J."/>
            <person name="Pearson M."/>
            <person name="Priest M."/>
            <person name="Roberts A."/>
            <person name="Saif S."/>
            <person name="Shea T."/>
            <person name="Sykes S."/>
            <person name="Wortman J."/>
            <person name="Nusbaum C."/>
            <person name="Birren B."/>
        </authorList>
    </citation>
    <scope>NUCLEOTIDE SEQUENCE [LARGE SCALE GENOMIC DNA]</scope>
    <source>
        <strain evidence="5">IND107</strain>
    </source>
</reference>
<proteinExistence type="predicted"/>
<dbReference type="InterPro" id="IPR036526">
    <property type="entry name" value="C-N_Hydrolase_sf"/>
</dbReference>
<evidence type="ECO:0000313" key="5">
    <source>
        <dbReference type="Proteomes" id="UP000054399"/>
    </source>
</evidence>
<dbReference type="SUPFAM" id="SSF56317">
    <property type="entry name" value="Carbon-nitrogen hydrolase"/>
    <property type="match status" value="1"/>
</dbReference>
<dbReference type="PANTHER" id="PTHR43674:SF16">
    <property type="entry name" value="CARBON-NITROGEN FAMILY, PUTATIVE (AFU_ORTHOLOGUE AFUA_5G02350)-RELATED"/>
    <property type="match status" value="1"/>
</dbReference>
<dbReference type="Proteomes" id="UP000054399">
    <property type="component" value="Unassembled WGS sequence"/>
</dbReference>
<evidence type="ECO:0000256" key="2">
    <source>
        <dbReference type="SAM" id="MobiDB-lite"/>
    </source>
</evidence>
<comment type="caution">
    <text evidence="4">The sequence shown here is derived from an EMBL/GenBank/DDBJ whole genome shotgun (WGS) entry which is preliminary data.</text>
</comment>
<keyword evidence="5" id="KW-1185">Reference proteome</keyword>
<dbReference type="Pfam" id="PF00795">
    <property type="entry name" value="CN_hydrolase"/>
    <property type="match status" value="1"/>
</dbReference>
<dbReference type="InterPro" id="IPR003010">
    <property type="entry name" value="C-N_Hydrolase"/>
</dbReference>
<dbReference type="PROSITE" id="PS50263">
    <property type="entry name" value="CN_HYDROLASE"/>
    <property type="match status" value="1"/>
</dbReference>
<organism evidence="4 5">
    <name type="scientific">Cryptococcus tetragattii IND107</name>
    <dbReference type="NCBI Taxonomy" id="1296105"/>
    <lineage>
        <taxon>Eukaryota</taxon>
        <taxon>Fungi</taxon>
        <taxon>Dikarya</taxon>
        <taxon>Basidiomycota</taxon>
        <taxon>Agaricomycotina</taxon>
        <taxon>Tremellomycetes</taxon>
        <taxon>Tremellales</taxon>
        <taxon>Cryptococcaceae</taxon>
        <taxon>Cryptococcus</taxon>
        <taxon>Cryptococcus gattii species complex</taxon>
    </lineage>
</organism>
<evidence type="ECO:0000259" key="3">
    <source>
        <dbReference type="PROSITE" id="PS50263"/>
    </source>
</evidence>
<gene>
    <name evidence="4" type="ORF">I308_106190</name>
</gene>
<name>A0ABR3BKS7_9TREE</name>
<feature type="region of interest" description="Disordered" evidence="2">
    <location>
        <begin position="1"/>
        <end position="31"/>
    </location>
</feature>
<evidence type="ECO:0000313" key="4">
    <source>
        <dbReference type="EMBL" id="KAL0242016.1"/>
    </source>
</evidence>
<protein>
    <recommendedName>
        <fullName evidence="3">CN hydrolase domain-containing protein</fullName>
    </recommendedName>
</protein>
<dbReference type="EMBL" id="ATAM02000012">
    <property type="protein sequence ID" value="KAL0242016.1"/>
    <property type="molecule type" value="Genomic_DNA"/>
</dbReference>
<dbReference type="InterPro" id="IPR050345">
    <property type="entry name" value="Aliph_Amidase/BUP"/>
</dbReference>
<evidence type="ECO:0000256" key="1">
    <source>
        <dbReference type="ARBA" id="ARBA00022801"/>
    </source>
</evidence>
<dbReference type="GeneID" id="91993045"/>
<feature type="domain" description="CN hydrolase" evidence="3">
    <location>
        <begin position="2"/>
        <end position="307"/>
    </location>
</feature>
<keyword evidence="1" id="KW-0378">Hydrolase</keyword>
<reference evidence="4 5" key="2">
    <citation type="submission" date="2024-01" db="EMBL/GenBank/DDBJ databases">
        <title>Comparative genomics of Cryptococcus and Kwoniella reveals pathogenesis evolution and contrasting modes of karyotype evolution via chromosome fusion or intercentromeric recombination.</title>
        <authorList>
            <person name="Coelho M.A."/>
            <person name="David-Palma M."/>
            <person name="Shea T."/>
            <person name="Bowers K."/>
            <person name="Mcginley-Smith S."/>
            <person name="Mohammad A.W."/>
            <person name="Gnirke A."/>
            <person name="Yurkov A.M."/>
            <person name="Nowrousian M."/>
            <person name="Sun S."/>
            <person name="Cuomo C.A."/>
            <person name="Heitman J."/>
        </authorList>
    </citation>
    <scope>NUCLEOTIDE SEQUENCE [LARGE SCALE GENOMIC DNA]</scope>
    <source>
        <strain evidence="4 5">IND107</strain>
    </source>
</reference>
<dbReference type="PANTHER" id="PTHR43674">
    <property type="entry name" value="NITRILASE C965.09-RELATED"/>
    <property type="match status" value="1"/>
</dbReference>